<keyword evidence="2" id="KW-1185">Reference proteome</keyword>
<dbReference type="Proteomes" id="UP001597403">
    <property type="component" value="Unassembled WGS sequence"/>
</dbReference>
<evidence type="ECO:0000313" key="1">
    <source>
        <dbReference type="EMBL" id="MFD1991678.1"/>
    </source>
</evidence>
<evidence type="ECO:0000313" key="2">
    <source>
        <dbReference type="Proteomes" id="UP001597403"/>
    </source>
</evidence>
<dbReference type="EMBL" id="JBHUGF010000010">
    <property type="protein sequence ID" value="MFD1991678.1"/>
    <property type="molecule type" value="Genomic_DNA"/>
</dbReference>
<comment type="caution">
    <text evidence="1">The sequence shown here is derived from an EMBL/GenBank/DDBJ whole genome shotgun (WGS) entry which is preliminary data.</text>
</comment>
<proteinExistence type="predicted"/>
<reference evidence="2" key="1">
    <citation type="journal article" date="2019" name="Int. J. Syst. Evol. Microbiol.">
        <title>The Global Catalogue of Microorganisms (GCM) 10K type strain sequencing project: providing services to taxonomists for standard genome sequencing and annotation.</title>
        <authorList>
            <consortium name="The Broad Institute Genomics Platform"/>
            <consortium name="The Broad Institute Genome Sequencing Center for Infectious Disease"/>
            <person name="Wu L."/>
            <person name="Ma J."/>
        </authorList>
    </citation>
    <scope>NUCLEOTIDE SEQUENCE [LARGE SCALE GENOMIC DNA]</scope>
    <source>
        <strain evidence="2">CGMCC 1.15067</strain>
    </source>
</reference>
<gene>
    <name evidence="1" type="ORF">ACFSGI_17045</name>
</gene>
<accession>A0ABW4UYQ6</accession>
<protein>
    <submittedName>
        <fullName evidence="1">N-acyl-D-glucosamine 2-epimerase</fullName>
    </submittedName>
</protein>
<name>A0ABW4UYQ6_9BACL</name>
<dbReference type="Gene3D" id="3.20.20.80">
    <property type="entry name" value="Glycosidases"/>
    <property type="match status" value="1"/>
</dbReference>
<dbReference type="RefSeq" id="WP_204825385.1">
    <property type="nucleotide sequence ID" value="NZ_JBHUGF010000010.1"/>
</dbReference>
<organism evidence="1 2">
    <name type="scientific">Paenibacillus nicotianae</name>
    <dbReference type="NCBI Taxonomy" id="1526551"/>
    <lineage>
        <taxon>Bacteria</taxon>
        <taxon>Bacillati</taxon>
        <taxon>Bacillota</taxon>
        <taxon>Bacilli</taxon>
        <taxon>Bacillales</taxon>
        <taxon>Paenibacillaceae</taxon>
        <taxon>Paenibacillus</taxon>
    </lineage>
</organism>
<sequence>MSTPLQRQRHRPWAMHGASIQIDPLFPYYANRSPQSIADELALAGYRTVHYFVVNEQQVDIALVEALQQREIAVWALVLGNGTFSVELAPKEWSSWRMELIKPINDGFERFSHFSTEYIQWKKEVIAYLVANVPFDGIEIAEPYFPEWNGIERGVYGDIGPLAQQTFHNKYGMDMPNFTHSSAANYYTKVPYIYERWVDMRVEAVNGLIHEIINGEHGARDVRPDIKVATWSLAVRDPEATKKLREWQGLDALTMIDLVKPDMHILQTHWPDWMKRGLPSNYIRDYESIAAPIRALHPKLPLGIQADIGSKSSMIKGRRWIDELEHHAYALGYQSWTAYEYHIGGYMYAEPPLPSSGLRIAPNEVMIIYNKRIDPQSIGTVTLSPAIGLGKSYELKVSQSAVDGNRLFLRFTRTLPNTSFQLEIKDVSDTPDLWLLKGKKANRTPRKTKVFIVQEE</sequence>